<proteinExistence type="predicted"/>
<protein>
    <submittedName>
        <fullName evidence="2">Uncharacterized protein</fullName>
    </submittedName>
</protein>
<name>A0ABU6ZKU4_9FABA</name>
<gene>
    <name evidence="2" type="ORF">PIB30_065859</name>
</gene>
<dbReference type="EMBL" id="JASCZI010272523">
    <property type="protein sequence ID" value="MED6222598.1"/>
    <property type="molecule type" value="Genomic_DNA"/>
</dbReference>
<dbReference type="Proteomes" id="UP001341840">
    <property type="component" value="Unassembled WGS sequence"/>
</dbReference>
<keyword evidence="3" id="KW-1185">Reference proteome</keyword>
<comment type="caution">
    <text evidence="2">The sequence shown here is derived from an EMBL/GenBank/DDBJ whole genome shotgun (WGS) entry which is preliminary data.</text>
</comment>
<evidence type="ECO:0000313" key="3">
    <source>
        <dbReference type="Proteomes" id="UP001341840"/>
    </source>
</evidence>
<accession>A0ABU6ZKU4</accession>
<evidence type="ECO:0000313" key="2">
    <source>
        <dbReference type="EMBL" id="MED6222598.1"/>
    </source>
</evidence>
<reference evidence="2 3" key="1">
    <citation type="journal article" date="2023" name="Plants (Basel)">
        <title>Bridging the Gap: Combining Genomics and Transcriptomics Approaches to Understand Stylosanthes scabra, an Orphan Legume from the Brazilian Caatinga.</title>
        <authorList>
            <person name="Ferreira-Neto J.R.C."/>
            <person name="da Silva M.D."/>
            <person name="Binneck E."/>
            <person name="de Melo N.F."/>
            <person name="da Silva R.H."/>
            <person name="de Melo A.L.T.M."/>
            <person name="Pandolfi V."/>
            <person name="Bustamante F.O."/>
            <person name="Brasileiro-Vidal A.C."/>
            <person name="Benko-Iseppon A.M."/>
        </authorList>
    </citation>
    <scope>NUCLEOTIDE SEQUENCE [LARGE SCALE GENOMIC DNA]</scope>
    <source>
        <tissue evidence="2">Leaves</tissue>
    </source>
</reference>
<feature type="region of interest" description="Disordered" evidence="1">
    <location>
        <begin position="31"/>
        <end position="59"/>
    </location>
</feature>
<feature type="region of interest" description="Disordered" evidence="1">
    <location>
        <begin position="1"/>
        <end position="20"/>
    </location>
</feature>
<organism evidence="2 3">
    <name type="scientific">Stylosanthes scabra</name>
    <dbReference type="NCBI Taxonomy" id="79078"/>
    <lineage>
        <taxon>Eukaryota</taxon>
        <taxon>Viridiplantae</taxon>
        <taxon>Streptophyta</taxon>
        <taxon>Embryophyta</taxon>
        <taxon>Tracheophyta</taxon>
        <taxon>Spermatophyta</taxon>
        <taxon>Magnoliopsida</taxon>
        <taxon>eudicotyledons</taxon>
        <taxon>Gunneridae</taxon>
        <taxon>Pentapetalae</taxon>
        <taxon>rosids</taxon>
        <taxon>fabids</taxon>
        <taxon>Fabales</taxon>
        <taxon>Fabaceae</taxon>
        <taxon>Papilionoideae</taxon>
        <taxon>50 kb inversion clade</taxon>
        <taxon>dalbergioids sensu lato</taxon>
        <taxon>Dalbergieae</taxon>
        <taxon>Pterocarpus clade</taxon>
        <taxon>Stylosanthes</taxon>
    </lineage>
</organism>
<evidence type="ECO:0000256" key="1">
    <source>
        <dbReference type="SAM" id="MobiDB-lite"/>
    </source>
</evidence>
<sequence length="59" mass="6352">MESGMVEGLETGKNKLEGGGEVEECNEMQSGEVANNIPRNPTGGEFAENFNLETDIGKY</sequence>